<evidence type="ECO:0000259" key="1">
    <source>
        <dbReference type="Pfam" id="PF05618"/>
    </source>
</evidence>
<proteinExistence type="predicted"/>
<evidence type="ECO:0000313" key="3">
    <source>
        <dbReference type="Proteomes" id="UP001155128"/>
    </source>
</evidence>
<name>A0A9X2EK82_9SPHN</name>
<reference evidence="2" key="1">
    <citation type="submission" date="2022-06" db="EMBL/GenBank/DDBJ databases">
        <title>Sphingomicrobium sedimins sp. nov., a marine bacterium isolated from tidal flat.</title>
        <authorList>
            <person name="Kim C.-H."/>
            <person name="Yoo Y."/>
            <person name="Kim J.-J."/>
        </authorList>
    </citation>
    <scope>NUCLEOTIDE SEQUENCE</scope>
    <source>
        <strain evidence="2">GRR-S6-50</strain>
    </source>
</reference>
<protein>
    <submittedName>
        <fullName evidence="2">RimK/LysX family protein</fullName>
    </submittedName>
</protein>
<accession>A0A9X2EK82</accession>
<dbReference type="RefSeq" id="WP_252115195.1">
    <property type="nucleotide sequence ID" value="NZ_JAMSHT010000001.1"/>
</dbReference>
<dbReference type="AlphaFoldDB" id="A0A9X2EK82"/>
<dbReference type="PANTHER" id="PTHR38037:SF1">
    <property type="entry name" value="ATP-DEPENDENT ZINC PROTEASE DOMAIN-CONTAINING PROTEIN-RELATED"/>
    <property type="match status" value="1"/>
</dbReference>
<keyword evidence="3" id="KW-1185">Reference proteome</keyword>
<gene>
    <name evidence="2" type="ORF">NDO55_11080</name>
</gene>
<dbReference type="Pfam" id="PF05618">
    <property type="entry name" value="Zn_protease"/>
    <property type="match status" value="1"/>
</dbReference>
<sequence>MKKGTVGWREWIALPGLGVEAVKAKVDTGARTSAIHAWKVRHFERDGREHISFCLHPLQDNDSYVVEAEAPLLEMRKVRSSNGQEQRRFVIETEVEISDTRYPIELTLTNRDEMGFRMLLGRQALRRRWLVDPGKSYLTRADADNEGDED</sequence>
<dbReference type="Gene3D" id="2.40.70.10">
    <property type="entry name" value="Acid Proteases"/>
    <property type="match status" value="1"/>
</dbReference>
<dbReference type="EMBL" id="JAMSHT010000001">
    <property type="protein sequence ID" value="MCM8558361.1"/>
    <property type="molecule type" value="Genomic_DNA"/>
</dbReference>
<evidence type="ECO:0000313" key="2">
    <source>
        <dbReference type="EMBL" id="MCM8558361.1"/>
    </source>
</evidence>
<dbReference type="InterPro" id="IPR021109">
    <property type="entry name" value="Peptidase_aspartic_dom_sf"/>
</dbReference>
<organism evidence="2 3">
    <name type="scientific">Sphingomicrobium sediminis</name>
    <dbReference type="NCBI Taxonomy" id="2950949"/>
    <lineage>
        <taxon>Bacteria</taxon>
        <taxon>Pseudomonadati</taxon>
        <taxon>Pseudomonadota</taxon>
        <taxon>Alphaproteobacteria</taxon>
        <taxon>Sphingomonadales</taxon>
        <taxon>Sphingomonadaceae</taxon>
        <taxon>Sphingomicrobium</taxon>
    </lineage>
</organism>
<dbReference type="SUPFAM" id="SSF50630">
    <property type="entry name" value="Acid proteases"/>
    <property type="match status" value="1"/>
</dbReference>
<feature type="domain" description="Retropepsin-like aspartic endopeptidase" evidence="1">
    <location>
        <begin position="6"/>
        <end position="139"/>
    </location>
</feature>
<dbReference type="InterPro" id="IPR008503">
    <property type="entry name" value="Asp_endopeptidase"/>
</dbReference>
<comment type="caution">
    <text evidence="2">The sequence shown here is derived from an EMBL/GenBank/DDBJ whole genome shotgun (WGS) entry which is preliminary data.</text>
</comment>
<dbReference type="PANTHER" id="PTHR38037">
    <property type="entry name" value="ZN_PROTEASE DOMAIN-CONTAINING PROTEIN"/>
    <property type="match status" value="1"/>
</dbReference>
<dbReference type="Proteomes" id="UP001155128">
    <property type="component" value="Unassembled WGS sequence"/>
</dbReference>